<evidence type="ECO:0000313" key="3">
    <source>
        <dbReference type="Proteomes" id="UP000297245"/>
    </source>
</evidence>
<dbReference type="CDD" id="cd00161">
    <property type="entry name" value="beta-trefoil_Ricin-like"/>
    <property type="match status" value="1"/>
</dbReference>
<dbReference type="SUPFAM" id="SSF50370">
    <property type="entry name" value="Ricin B-like lectins"/>
    <property type="match status" value="1"/>
</dbReference>
<dbReference type="AlphaFoldDB" id="A0A4S8MGU4"/>
<evidence type="ECO:0000256" key="1">
    <source>
        <dbReference type="SAM" id="Coils"/>
    </source>
</evidence>
<dbReference type="OrthoDB" id="3231004at2759"/>
<gene>
    <name evidence="2" type="ORF">K435DRAFT_775894</name>
</gene>
<proteinExistence type="predicted"/>
<name>A0A4S8MGU4_DENBC</name>
<sequence>MAFLLAPYNEAMRLGMGFNSFTQQLCINDSVKLAGGKEAASEQTLRPQYKLGTMTSADGSNVDVSQEVTWNAKFVDRISEVTDGLNVSGSLQIKCDAIGGGGSASASFVDTNKFKESDINYLIQVKVTNQRLVSPNLTEFCPIPNVPHSEFTRVYGDSFISGFTEGGEFNALVSIKLRDRSKAKEIKGQLKVELDFKVTSVKGEASVNKQNSSKNIDGETTIAVSWRGGGDIKNEMVTDWTLETLKAVAMEFPEHVMACPIRTNAILTKYTSLKSFYEGTIKGSPLDYENAGVYSSALLDAYMDYKVMWRNIQAAMWEVEQGQSELTAKIDIPEFPELSREANATYDKQLAIYKRRMLEYEQSNDTAIISGATAGSTETAPKDKGSAVMSSQMSLLTVKTVPKSPMPPNELKPYKASMLGLDKARRDCRFEMIKIVREVDAVAEDPKVACDPDRTWQYLSPSVFRMLLPTVTNLDKEKAAQKAAAAEEAKRAAEKVQEALNNELTQARSKLQATEEQLRAKERTVNDLIPYGGWCPVPLDTPVRFISWYTRKCMDFDWSEGRGSKNLHTWDAINNPNQKWVISRAGAIGFYIRHQDSNRYLATGNIGGEGRAYMTTSELGNVFTFENRNDGSVFVHLADKNQYTMNPEGGNRNNGTKNIMWPHGKNDNDRWCVKRFDDLNI</sequence>
<dbReference type="InterPro" id="IPR035992">
    <property type="entry name" value="Ricin_B-like_lectins"/>
</dbReference>
<reference evidence="2 3" key="1">
    <citation type="journal article" date="2019" name="Nat. Ecol. Evol.">
        <title>Megaphylogeny resolves global patterns of mushroom evolution.</title>
        <authorList>
            <person name="Varga T."/>
            <person name="Krizsan K."/>
            <person name="Foldi C."/>
            <person name="Dima B."/>
            <person name="Sanchez-Garcia M."/>
            <person name="Sanchez-Ramirez S."/>
            <person name="Szollosi G.J."/>
            <person name="Szarkandi J.G."/>
            <person name="Papp V."/>
            <person name="Albert L."/>
            <person name="Andreopoulos W."/>
            <person name="Angelini C."/>
            <person name="Antonin V."/>
            <person name="Barry K.W."/>
            <person name="Bougher N.L."/>
            <person name="Buchanan P."/>
            <person name="Buyck B."/>
            <person name="Bense V."/>
            <person name="Catcheside P."/>
            <person name="Chovatia M."/>
            <person name="Cooper J."/>
            <person name="Damon W."/>
            <person name="Desjardin D."/>
            <person name="Finy P."/>
            <person name="Geml J."/>
            <person name="Haridas S."/>
            <person name="Hughes K."/>
            <person name="Justo A."/>
            <person name="Karasinski D."/>
            <person name="Kautmanova I."/>
            <person name="Kiss B."/>
            <person name="Kocsube S."/>
            <person name="Kotiranta H."/>
            <person name="LaButti K.M."/>
            <person name="Lechner B.E."/>
            <person name="Liimatainen K."/>
            <person name="Lipzen A."/>
            <person name="Lukacs Z."/>
            <person name="Mihaltcheva S."/>
            <person name="Morgado L.N."/>
            <person name="Niskanen T."/>
            <person name="Noordeloos M.E."/>
            <person name="Ohm R.A."/>
            <person name="Ortiz-Santana B."/>
            <person name="Ovrebo C."/>
            <person name="Racz N."/>
            <person name="Riley R."/>
            <person name="Savchenko A."/>
            <person name="Shiryaev A."/>
            <person name="Soop K."/>
            <person name="Spirin V."/>
            <person name="Szebenyi C."/>
            <person name="Tomsovsky M."/>
            <person name="Tulloss R.E."/>
            <person name="Uehling J."/>
            <person name="Grigoriev I.V."/>
            <person name="Vagvolgyi C."/>
            <person name="Papp T."/>
            <person name="Martin F.M."/>
            <person name="Miettinen O."/>
            <person name="Hibbett D.S."/>
            <person name="Nagy L.G."/>
        </authorList>
    </citation>
    <scope>NUCLEOTIDE SEQUENCE [LARGE SCALE GENOMIC DNA]</scope>
    <source>
        <strain evidence="2 3">CBS 962.96</strain>
    </source>
</reference>
<protein>
    <recommendedName>
        <fullName evidence="4">Ricin B lectin domain-containing protein</fullName>
    </recommendedName>
</protein>
<evidence type="ECO:0008006" key="4">
    <source>
        <dbReference type="Google" id="ProtNLM"/>
    </source>
</evidence>
<keyword evidence="1" id="KW-0175">Coiled coil</keyword>
<dbReference type="EMBL" id="ML179083">
    <property type="protein sequence ID" value="THV01885.1"/>
    <property type="molecule type" value="Genomic_DNA"/>
</dbReference>
<evidence type="ECO:0000313" key="2">
    <source>
        <dbReference type="EMBL" id="THV01885.1"/>
    </source>
</evidence>
<organism evidence="2 3">
    <name type="scientific">Dendrothele bispora (strain CBS 962.96)</name>
    <dbReference type="NCBI Taxonomy" id="1314807"/>
    <lineage>
        <taxon>Eukaryota</taxon>
        <taxon>Fungi</taxon>
        <taxon>Dikarya</taxon>
        <taxon>Basidiomycota</taxon>
        <taxon>Agaricomycotina</taxon>
        <taxon>Agaricomycetes</taxon>
        <taxon>Agaricomycetidae</taxon>
        <taxon>Agaricales</taxon>
        <taxon>Agaricales incertae sedis</taxon>
        <taxon>Dendrothele</taxon>
    </lineage>
</organism>
<keyword evidence="3" id="KW-1185">Reference proteome</keyword>
<dbReference type="Proteomes" id="UP000297245">
    <property type="component" value="Unassembled WGS sequence"/>
</dbReference>
<dbReference type="Gene3D" id="2.80.10.50">
    <property type="match status" value="1"/>
</dbReference>
<feature type="coiled-coil region" evidence="1">
    <location>
        <begin position="476"/>
        <end position="524"/>
    </location>
</feature>
<accession>A0A4S8MGU4</accession>